<dbReference type="InterPro" id="IPR001619">
    <property type="entry name" value="Sec1-like"/>
</dbReference>
<evidence type="ECO:0000313" key="9">
    <source>
        <dbReference type="Proteomes" id="UP000709295"/>
    </source>
</evidence>
<keyword evidence="2 6" id="KW-0812">Transmembrane</keyword>
<evidence type="ECO:0000313" key="8">
    <source>
        <dbReference type="EMBL" id="KAG6965303.1"/>
    </source>
</evidence>
<comment type="subcellular location">
    <subcellularLocation>
        <location evidence="1">Membrane</location>
    </subcellularLocation>
</comment>
<dbReference type="Pfam" id="PF00995">
    <property type="entry name" value="Sec1"/>
    <property type="match status" value="1"/>
</dbReference>
<evidence type="ECO:0000256" key="5">
    <source>
        <dbReference type="SAM" id="MobiDB-lite"/>
    </source>
</evidence>
<evidence type="ECO:0000256" key="1">
    <source>
        <dbReference type="ARBA" id="ARBA00004370"/>
    </source>
</evidence>
<dbReference type="GO" id="GO:0016192">
    <property type="term" value="P:vesicle-mediated transport"/>
    <property type="evidence" value="ECO:0007669"/>
    <property type="project" value="InterPro"/>
</dbReference>
<dbReference type="AlphaFoldDB" id="A0A8J5M5C1"/>
<proteinExistence type="predicted"/>
<feature type="transmembrane region" description="Helical" evidence="6">
    <location>
        <begin position="93"/>
        <end position="111"/>
    </location>
</feature>
<name>A0A8J5M5C1_9STRA</name>
<sequence length="1140" mass="124810">MAGERTGRSFETQRLVPPGSQHTRAYDGYEGSFDGRGAAVGAFSLLGSDHVSYGATSSRNAKDPRDITPPWPPSVAIPVVASTSNKLSNWQTFYHLLSFITGTGMLCLPLALVEINWYGVLLLIAAAVVSAYTSKLLVDALEAVRWLRGTSVSYSDLGHECFGAAGKLVTSVLVHASFLILSTGYLTLASWCLVDVLGLQYGTVMMLVAVCVWFQVLVPSLKALAVLSAVNVAFSFWVESVILGDAMYPLKQIALEHSDFVFVTPDLSNVTMMGKLSYTFSLLLGGLFGHSIIPTLYDSMEDPSQCSSVVARTKLGATAILYLPICCVTYAVYGATLQAPVFFNMRNVVVRNVAIVLYSIHLLLSYAITLFPLQRAFERWIVQPPSGSGHNSPVEAAAAAGELPFVTSSPTLQSDQEGRRGGVETTARVFCRSILVLITLLLGYFTAPSTIDVFAWMLVPTALLAIVLPSVFYWHLCGEDATRTDRVASVVISVVAIVTACWSLAVIVECYPPKRKAMDAIASVKNYLEKIISDPQLEGMKALLLDADTKSVISMVMSQSHILQREVFLVEQLDATHEPMLHLKAAVFVRPTARNVELLRRELKSPKYGRYHLFFSNILPVEALEKLAEADEKEVVMQIQEYYADYLAVNDSLYDFGLHNSIQLSVRMPTASPGGALLSTATAGVLTTDPVDKTKMTPPQLFQRSVEGLLSVLLSMKKKPTIRYAKGSEVAEKLAREVSARMQLEQDGLFDFRRPEVAPLVYVLDRKDDPVTPLLTQWCYQAMVHELLGLHENRVDLRDAPNVRKDMTELVLSTTSDDFFAQQVHANFGDLGMAVKQLVDKYQSQTQTHENIQSIDDMQRFLENYPAFRSQSVTVSKHVTLMGELARRVEVDGLMDVSQLEQELACGDDHNTHFRDVVAKLKDAQVKPLNKLRLAILYALRYETHSSVQLKTVKELLAAPHGGGLSADRVALIDAFLKFGGQKARQGDLYGDRAGLKKFMRAVTQGVQGVPNVYAQHVPPLAKKLEVILKGQLLDQEFGVVNGGAGATTSTDLSGSNGVKRVRDVIVFVCGGVTFEEAMKVAELNQKAASSNPGQRILLGGSRIHNSTSFLEEVAAAYNLAPLHGHGGANANWNYDGKKL</sequence>
<feature type="domain" description="Amino acid transporter transmembrane" evidence="7">
    <location>
        <begin position="86"/>
        <end position="507"/>
    </location>
</feature>
<feature type="transmembrane region" description="Helical" evidence="6">
    <location>
        <begin position="453"/>
        <end position="475"/>
    </location>
</feature>
<evidence type="ECO:0000256" key="6">
    <source>
        <dbReference type="SAM" id="Phobius"/>
    </source>
</evidence>
<feature type="transmembrane region" description="Helical" evidence="6">
    <location>
        <begin position="117"/>
        <end position="138"/>
    </location>
</feature>
<evidence type="ECO:0000256" key="2">
    <source>
        <dbReference type="ARBA" id="ARBA00022692"/>
    </source>
</evidence>
<dbReference type="Pfam" id="PF01490">
    <property type="entry name" value="Aa_trans"/>
    <property type="match status" value="1"/>
</dbReference>
<feature type="transmembrane region" description="Helical" evidence="6">
    <location>
        <begin position="487"/>
        <end position="508"/>
    </location>
</feature>
<feature type="transmembrane region" description="Helical" evidence="6">
    <location>
        <begin position="223"/>
        <end position="243"/>
    </location>
</feature>
<protein>
    <recommendedName>
        <fullName evidence="7">Amino acid transporter transmembrane domain-containing protein</fullName>
    </recommendedName>
</protein>
<dbReference type="GO" id="GO:0016020">
    <property type="term" value="C:membrane"/>
    <property type="evidence" value="ECO:0007669"/>
    <property type="project" value="UniProtKB-SubCell"/>
</dbReference>
<evidence type="ECO:0000256" key="4">
    <source>
        <dbReference type="ARBA" id="ARBA00023136"/>
    </source>
</evidence>
<feature type="transmembrane region" description="Helical" evidence="6">
    <location>
        <begin position="197"/>
        <end position="216"/>
    </location>
</feature>
<dbReference type="EMBL" id="JAENGY010000344">
    <property type="protein sequence ID" value="KAG6965303.1"/>
    <property type="molecule type" value="Genomic_DNA"/>
</dbReference>
<feature type="transmembrane region" description="Helical" evidence="6">
    <location>
        <begin position="309"/>
        <end position="333"/>
    </location>
</feature>
<dbReference type="Proteomes" id="UP000709295">
    <property type="component" value="Unassembled WGS sequence"/>
</dbReference>
<feature type="transmembrane region" description="Helical" evidence="6">
    <location>
        <begin position="172"/>
        <end position="191"/>
    </location>
</feature>
<keyword evidence="9" id="KW-1185">Reference proteome</keyword>
<keyword evidence="4 6" id="KW-0472">Membrane</keyword>
<evidence type="ECO:0000256" key="3">
    <source>
        <dbReference type="ARBA" id="ARBA00022989"/>
    </source>
</evidence>
<feature type="transmembrane region" description="Helical" evidence="6">
    <location>
        <begin position="429"/>
        <end position="447"/>
    </location>
</feature>
<dbReference type="InterPro" id="IPR013057">
    <property type="entry name" value="AA_transpt_TM"/>
</dbReference>
<feature type="transmembrane region" description="Helical" evidence="6">
    <location>
        <begin position="353"/>
        <end position="373"/>
    </location>
</feature>
<reference evidence="8" key="1">
    <citation type="submission" date="2021-01" db="EMBL/GenBank/DDBJ databases">
        <title>Phytophthora aleatoria, a newly-described species from Pinus radiata is distinct from Phytophthora cactorum isolates based on comparative genomics.</title>
        <authorList>
            <person name="Mcdougal R."/>
            <person name="Panda P."/>
            <person name="Williams N."/>
            <person name="Studholme D.J."/>
        </authorList>
    </citation>
    <scope>NUCLEOTIDE SEQUENCE</scope>
    <source>
        <strain evidence="8">NZFS 4037</strain>
    </source>
</reference>
<keyword evidence="3 6" id="KW-1133">Transmembrane helix</keyword>
<accession>A0A8J5M5C1</accession>
<organism evidence="8 9">
    <name type="scientific">Phytophthora aleatoria</name>
    <dbReference type="NCBI Taxonomy" id="2496075"/>
    <lineage>
        <taxon>Eukaryota</taxon>
        <taxon>Sar</taxon>
        <taxon>Stramenopiles</taxon>
        <taxon>Oomycota</taxon>
        <taxon>Peronosporomycetes</taxon>
        <taxon>Peronosporales</taxon>
        <taxon>Peronosporaceae</taxon>
        <taxon>Phytophthora</taxon>
    </lineage>
</organism>
<comment type="caution">
    <text evidence="8">The sequence shown here is derived from an EMBL/GenBank/DDBJ whole genome shotgun (WGS) entry which is preliminary data.</text>
</comment>
<feature type="region of interest" description="Disordered" evidence="5">
    <location>
        <begin position="1"/>
        <end position="22"/>
    </location>
</feature>
<dbReference type="PANTHER" id="PTHR11679">
    <property type="entry name" value="VESICLE PROTEIN SORTING-ASSOCIATED"/>
    <property type="match status" value="1"/>
</dbReference>
<evidence type="ECO:0000259" key="7">
    <source>
        <dbReference type="Pfam" id="PF01490"/>
    </source>
</evidence>
<feature type="transmembrane region" description="Helical" evidence="6">
    <location>
        <begin position="276"/>
        <end position="297"/>
    </location>
</feature>
<gene>
    <name evidence="8" type="ORF">JG688_00007296</name>
</gene>